<reference evidence="3" key="1">
    <citation type="submission" date="2023-06" db="EMBL/GenBank/DDBJ databases">
        <title>Genome-scale phylogeny and comparative genomics of the fungal order Sordariales.</title>
        <authorList>
            <consortium name="Lawrence Berkeley National Laboratory"/>
            <person name="Hensen N."/>
            <person name="Bonometti L."/>
            <person name="Westerberg I."/>
            <person name="Brannstrom I.O."/>
            <person name="Guillou S."/>
            <person name="Cros-Aarteil S."/>
            <person name="Calhoun S."/>
            <person name="Haridas S."/>
            <person name="Kuo A."/>
            <person name="Mondo S."/>
            <person name="Pangilinan J."/>
            <person name="Riley R."/>
            <person name="Labutti K."/>
            <person name="Andreopoulos B."/>
            <person name="Lipzen A."/>
            <person name="Chen C."/>
            <person name="Yanf M."/>
            <person name="Daum C."/>
            <person name="Ng V."/>
            <person name="Clum A."/>
            <person name="Steindorff A."/>
            <person name="Ohm R."/>
            <person name="Martin F."/>
            <person name="Silar P."/>
            <person name="Natvig D."/>
            <person name="Lalanne C."/>
            <person name="Gautier V."/>
            <person name="Ament-Velasquez S.L."/>
            <person name="Kruys A."/>
            <person name="Hutchinson M.I."/>
            <person name="Powell A.J."/>
            <person name="Barry K."/>
            <person name="Miller A.N."/>
            <person name="Grigoriev I.V."/>
            <person name="Debuchy R."/>
            <person name="Gladieux P."/>
            <person name="Thoren M.H."/>
            <person name="Johannesson H."/>
        </authorList>
    </citation>
    <scope>NUCLEOTIDE SEQUENCE</scope>
    <source>
        <strain evidence="3">8032-3</strain>
    </source>
</reference>
<dbReference type="SUPFAM" id="SSF51695">
    <property type="entry name" value="PLC-like phosphodiesterases"/>
    <property type="match status" value="1"/>
</dbReference>
<dbReference type="AlphaFoldDB" id="A0AAJ0C306"/>
<dbReference type="CDD" id="cd08586">
    <property type="entry name" value="PI-PLCc_BcPLC_like"/>
    <property type="match status" value="1"/>
</dbReference>
<dbReference type="InterPro" id="IPR051057">
    <property type="entry name" value="PI-PLC_domain"/>
</dbReference>
<dbReference type="Gene3D" id="3.20.20.190">
    <property type="entry name" value="Phosphatidylinositol (PI) phosphodiesterase"/>
    <property type="match status" value="1"/>
</dbReference>
<proteinExistence type="predicted"/>
<sequence length="391" mass="42370">MAKLKWLTSILLASCWAGAAHCKSTTGLADLALRKVLADASQIFGIYDYGARCGGRPPASEWMGRHPDSMPLAQLNIPGAHDTATWNFSRETRDSLAPDAGVRDPAYYRTQTLSPADALDAGLRFFDLRYALDPTGTTLVFWHHDALLSAVAGVEDVLFAFYAWLDGHPSEAVILSFQYEGGTMDGASNNADVQTRLFDILTSEAARRYILQTRDELGTLGEARGKIVLFRRFDTDRLPPGYDAGALPGLHLAPGRWPDNSADFGLVYNDARNLTAYIEDYYEPDDLPIGLNASVNIARKLDATTAHLDKAASSFPDSLFITFASGEHNDNVPPVFPEIMALGNGTEDTPLGGVNQQLASFLGGMGGKRLGIVVLDYWNQPSGLVDAILAL</sequence>
<organism evidence="3 4">
    <name type="scientific">Phialemonium atrogriseum</name>
    <dbReference type="NCBI Taxonomy" id="1093897"/>
    <lineage>
        <taxon>Eukaryota</taxon>
        <taxon>Fungi</taxon>
        <taxon>Dikarya</taxon>
        <taxon>Ascomycota</taxon>
        <taxon>Pezizomycotina</taxon>
        <taxon>Sordariomycetes</taxon>
        <taxon>Sordariomycetidae</taxon>
        <taxon>Cephalothecales</taxon>
        <taxon>Cephalothecaceae</taxon>
        <taxon>Phialemonium</taxon>
    </lineage>
</organism>
<dbReference type="GO" id="GO:0008081">
    <property type="term" value="F:phosphoric diester hydrolase activity"/>
    <property type="evidence" value="ECO:0007669"/>
    <property type="project" value="InterPro"/>
</dbReference>
<evidence type="ECO:0000259" key="2">
    <source>
        <dbReference type="SMART" id="SM00148"/>
    </source>
</evidence>
<dbReference type="PANTHER" id="PTHR13593">
    <property type="match status" value="1"/>
</dbReference>
<evidence type="ECO:0000256" key="1">
    <source>
        <dbReference type="SAM" id="SignalP"/>
    </source>
</evidence>
<dbReference type="PANTHER" id="PTHR13593:SF116">
    <property type="entry name" value="PLC-LIKE PHOSPHODIESTERASE"/>
    <property type="match status" value="1"/>
</dbReference>
<gene>
    <name evidence="3" type="ORF">QBC33DRAFT_346871</name>
</gene>
<dbReference type="GeneID" id="85306990"/>
<keyword evidence="1" id="KW-0732">Signal</keyword>
<feature type="chain" id="PRO_5042598868" evidence="1">
    <location>
        <begin position="23"/>
        <end position="391"/>
    </location>
</feature>
<name>A0AAJ0C306_9PEZI</name>
<protein>
    <submittedName>
        <fullName evidence="3">PLC-like phosphodiesterase</fullName>
    </submittedName>
</protein>
<dbReference type="GO" id="GO:0006629">
    <property type="term" value="P:lipid metabolic process"/>
    <property type="evidence" value="ECO:0007669"/>
    <property type="project" value="InterPro"/>
</dbReference>
<keyword evidence="4" id="KW-1185">Reference proteome</keyword>
<dbReference type="InterPro" id="IPR017946">
    <property type="entry name" value="PLC-like_Pdiesterase_TIM-brl"/>
</dbReference>
<feature type="signal peptide" evidence="1">
    <location>
        <begin position="1"/>
        <end position="22"/>
    </location>
</feature>
<dbReference type="SMART" id="SM00148">
    <property type="entry name" value="PLCXc"/>
    <property type="match status" value="1"/>
</dbReference>
<dbReference type="RefSeq" id="XP_060285422.1">
    <property type="nucleotide sequence ID" value="XM_060423803.1"/>
</dbReference>
<evidence type="ECO:0000313" key="3">
    <source>
        <dbReference type="EMBL" id="KAK1769209.1"/>
    </source>
</evidence>
<accession>A0AAJ0C306</accession>
<dbReference type="EMBL" id="MU839003">
    <property type="protein sequence ID" value="KAK1769209.1"/>
    <property type="molecule type" value="Genomic_DNA"/>
</dbReference>
<evidence type="ECO:0000313" key="4">
    <source>
        <dbReference type="Proteomes" id="UP001244011"/>
    </source>
</evidence>
<dbReference type="PROSITE" id="PS50007">
    <property type="entry name" value="PIPLC_X_DOMAIN"/>
    <property type="match status" value="1"/>
</dbReference>
<feature type="domain" description="Phosphatidylinositol-specific phospholipase C X" evidence="2">
    <location>
        <begin position="66"/>
        <end position="232"/>
    </location>
</feature>
<dbReference type="InterPro" id="IPR000909">
    <property type="entry name" value="PLipase_C_PInositol-sp_X_dom"/>
</dbReference>
<dbReference type="Proteomes" id="UP001244011">
    <property type="component" value="Unassembled WGS sequence"/>
</dbReference>
<comment type="caution">
    <text evidence="3">The sequence shown here is derived from an EMBL/GenBank/DDBJ whole genome shotgun (WGS) entry which is preliminary data.</text>
</comment>